<dbReference type="InterPro" id="IPR002346">
    <property type="entry name" value="Mopterin_DH_FAD-bd"/>
</dbReference>
<keyword evidence="2" id="KW-0274">FAD</keyword>
<protein>
    <submittedName>
        <fullName evidence="5">FAD binding domain-containing protein</fullName>
    </submittedName>
</protein>
<dbReference type="InterPro" id="IPR036683">
    <property type="entry name" value="CO_DH_flav_C_dom_sf"/>
</dbReference>
<dbReference type="Gene3D" id="3.30.390.50">
    <property type="entry name" value="CO dehydrogenase flavoprotein, C-terminal domain"/>
    <property type="match status" value="1"/>
</dbReference>
<dbReference type="InterPro" id="IPR016167">
    <property type="entry name" value="FAD-bd_PCMH_sub1"/>
</dbReference>
<evidence type="ECO:0000256" key="2">
    <source>
        <dbReference type="ARBA" id="ARBA00022827"/>
    </source>
</evidence>
<gene>
    <name evidence="5" type="ORF">LXN57_32905</name>
</gene>
<keyword evidence="6" id="KW-1185">Reference proteome</keyword>
<dbReference type="InterPro" id="IPR036318">
    <property type="entry name" value="FAD-bd_PCMH-like_sf"/>
</dbReference>
<dbReference type="PROSITE" id="PS51387">
    <property type="entry name" value="FAD_PCMH"/>
    <property type="match status" value="1"/>
</dbReference>
<evidence type="ECO:0000256" key="1">
    <source>
        <dbReference type="ARBA" id="ARBA00022630"/>
    </source>
</evidence>
<dbReference type="PANTHER" id="PTHR42659:SF2">
    <property type="entry name" value="XANTHINE DEHYDROGENASE SUBUNIT C-RELATED"/>
    <property type="match status" value="1"/>
</dbReference>
<evidence type="ECO:0000313" key="5">
    <source>
        <dbReference type="EMBL" id="MCM4082377.1"/>
    </source>
</evidence>
<comment type="caution">
    <text evidence="5">The sequence shown here is derived from an EMBL/GenBank/DDBJ whole genome shotgun (WGS) entry which is preliminary data.</text>
</comment>
<dbReference type="RefSeq" id="WP_251802099.1">
    <property type="nucleotide sequence ID" value="NZ_JAMQOL010000048.1"/>
</dbReference>
<dbReference type="InterPro" id="IPR005107">
    <property type="entry name" value="CO_DH_flav_C"/>
</dbReference>
<accession>A0ABT0Y8L8</accession>
<keyword evidence="1" id="KW-0285">Flavoprotein</keyword>
<dbReference type="InterPro" id="IPR016166">
    <property type="entry name" value="FAD-bd_PCMH"/>
</dbReference>
<dbReference type="Gene3D" id="3.30.43.10">
    <property type="entry name" value="Uridine Diphospho-n-acetylenolpyruvylglucosamine Reductase, domain 2"/>
    <property type="match status" value="1"/>
</dbReference>
<sequence>MKTAGMEYVVARSVGEVIDALADGETSVLAGGQSLVPEVTRPGTRPCRLVDINRIDGLDTLVETDGYLRVGALVRHRAFESDTVTGPLGDLLRVVVRHIGHPPIRARGTMLGSLAYAHPAAEWPAVAVTLGARLVLDGPDGRRTVTADSFFTAPFVTTRRPEELLIEAQLPVLPDGTGIGYAENRRNSIFPHAAAITAVTVTDGVVSSAAICLVNSGPHPARASAAEDALAGTTFSDTAIATGAEIAAERDTRRLDDDARSPEQRRAFRILVSRALRHAREGARRCG</sequence>
<dbReference type="InterPro" id="IPR051312">
    <property type="entry name" value="Diverse_Substr_Oxidored"/>
</dbReference>
<evidence type="ECO:0000256" key="3">
    <source>
        <dbReference type="ARBA" id="ARBA00023002"/>
    </source>
</evidence>
<dbReference type="PANTHER" id="PTHR42659">
    <property type="entry name" value="XANTHINE DEHYDROGENASE SUBUNIT C-RELATED"/>
    <property type="match status" value="1"/>
</dbReference>
<dbReference type="SMART" id="SM01092">
    <property type="entry name" value="CO_deh_flav_C"/>
    <property type="match status" value="1"/>
</dbReference>
<evidence type="ECO:0000259" key="4">
    <source>
        <dbReference type="PROSITE" id="PS51387"/>
    </source>
</evidence>
<organism evidence="5 6">
    <name type="scientific">Paractinoplanes hotanensis</name>
    <dbReference type="NCBI Taxonomy" id="2906497"/>
    <lineage>
        <taxon>Bacteria</taxon>
        <taxon>Bacillati</taxon>
        <taxon>Actinomycetota</taxon>
        <taxon>Actinomycetes</taxon>
        <taxon>Micromonosporales</taxon>
        <taxon>Micromonosporaceae</taxon>
        <taxon>Paractinoplanes</taxon>
    </lineage>
</organism>
<dbReference type="SUPFAM" id="SSF55447">
    <property type="entry name" value="CO dehydrogenase flavoprotein C-terminal domain-like"/>
    <property type="match status" value="1"/>
</dbReference>
<dbReference type="SUPFAM" id="SSF56176">
    <property type="entry name" value="FAD-binding/transporter-associated domain-like"/>
    <property type="match status" value="1"/>
</dbReference>
<dbReference type="Gene3D" id="3.30.465.10">
    <property type="match status" value="1"/>
</dbReference>
<dbReference type="EMBL" id="JAMQOL010000048">
    <property type="protein sequence ID" value="MCM4082377.1"/>
    <property type="molecule type" value="Genomic_DNA"/>
</dbReference>
<name>A0ABT0Y8L8_9ACTN</name>
<reference evidence="5 6" key="1">
    <citation type="submission" date="2022-06" db="EMBL/GenBank/DDBJ databases">
        <title>Actinoplanes abujensis sp. nov., isolated from Nigerian arid soil.</title>
        <authorList>
            <person name="Ding P."/>
        </authorList>
    </citation>
    <scope>NUCLEOTIDE SEQUENCE [LARGE SCALE GENOMIC DNA]</scope>
    <source>
        <strain evidence="6">TRM88002</strain>
    </source>
</reference>
<feature type="domain" description="FAD-binding PCMH-type" evidence="4">
    <location>
        <begin position="1"/>
        <end position="175"/>
    </location>
</feature>
<dbReference type="Pfam" id="PF03450">
    <property type="entry name" value="CO_deh_flav_C"/>
    <property type="match status" value="1"/>
</dbReference>
<proteinExistence type="predicted"/>
<dbReference type="Pfam" id="PF00941">
    <property type="entry name" value="FAD_binding_5"/>
    <property type="match status" value="1"/>
</dbReference>
<dbReference type="InterPro" id="IPR016169">
    <property type="entry name" value="FAD-bd_PCMH_sub2"/>
</dbReference>
<dbReference type="Proteomes" id="UP001523216">
    <property type="component" value="Unassembled WGS sequence"/>
</dbReference>
<keyword evidence="3" id="KW-0560">Oxidoreductase</keyword>
<evidence type="ECO:0000313" key="6">
    <source>
        <dbReference type="Proteomes" id="UP001523216"/>
    </source>
</evidence>